<organism evidence="2 3">
    <name type="scientific">Mediterraneibacter gnavus</name>
    <name type="common">Ruminococcus gnavus</name>
    <dbReference type="NCBI Taxonomy" id="33038"/>
    <lineage>
        <taxon>Bacteria</taxon>
        <taxon>Bacillati</taxon>
        <taxon>Bacillota</taxon>
        <taxon>Clostridia</taxon>
        <taxon>Lachnospirales</taxon>
        <taxon>Lachnospiraceae</taxon>
        <taxon>Mediterraneibacter</taxon>
    </lineage>
</organism>
<protein>
    <submittedName>
        <fullName evidence="2">Uncharacterized protein</fullName>
    </submittedName>
</protein>
<dbReference type="Proteomes" id="UP001297370">
    <property type="component" value="Unassembled WGS sequence"/>
</dbReference>
<name>A0AAJ1EUB6_MEDGN</name>
<reference evidence="2" key="1">
    <citation type="submission" date="2021-10" db="EMBL/GenBank/DDBJ databases">
        <title>Collection of gut derived symbiotic bacterial strains cultured from healthy donors.</title>
        <authorList>
            <person name="Lin H."/>
            <person name="Littmann E."/>
            <person name="Claire K."/>
            <person name="Pamer E."/>
        </authorList>
    </citation>
    <scope>NUCLEOTIDE SEQUENCE</scope>
    <source>
        <strain evidence="2">MSK.23.18</strain>
    </source>
</reference>
<dbReference type="EMBL" id="JAJBOM010000261">
    <property type="protein sequence ID" value="MCB5621364.1"/>
    <property type="molecule type" value="Genomic_DNA"/>
</dbReference>
<feature type="non-terminal residue" evidence="2">
    <location>
        <position position="63"/>
    </location>
</feature>
<evidence type="ECO:0000313" key="2">
    <source>
        <dbReference type="EMBL" id="MCB5621364.1"/>
    </source>
</evidence>
<feature type="region of interest" description="Disordered" evidence="1">
    <location>
        <begin position="1"/>
        <end position="40"/>
    </location>
</feature>
<proteinExistence type="predicted"/>
<gene>
    <name evidence="2" type="ORF">LIQ08_19905</name>
</gene>
<evidence type="ECO:0000313" key="3">
    <source>
        <dbReference type="Proteomes" id="UP001297370"/>
    </source>
</evidence>
<accession>A0AAJ1EUB6</accession>
<evidence type="ECO:0000256" key="1">
    <source>
        <dbReference type="SAM" id="MobiDB-lite"/>
    </source>
</evidence>
<sequence>MEYKKSEVPVTPQKPEKKASAVIADSPLAQPPQEDKKRTKDTIIQADFFPDPAAFLEEREEAE</sequence>
<dbReference type="RefSeq" id="WP_226982380.1">
    <property type="nucleotide sequence ID" value="NZ_JAJBOM010000261.1"/>
</dbReference>
<comment type="caution">
    <text evidence="2">The sequence shown here is derived from an EMBL/GenBank/DDBJ whole genome shotgun (WGS) entry which is preliminary data.</text>
</comment>
<dbReference type="AlphaFoldDB" id="A0AAJ1EUB6"/>